<dbReference type="KEGG" id="arac:E0W69_020315"/>
<evidence type="ECO:0000313" key="2">
    <source>
        <dbReference type="EMBL" id="QES91060.1"/>
    </source>
</evidence>
<keyword evidence="2" id="KW-0614">Plasmid</keyword>
<dbReference type="InterPro" id="IPR005094">
    <property type="entry name" value="Endonuclease_MobA/VirD2"/>
</dbReference>
<dbReference type="Pfam" id="PF03432">
    <property type="entry name" value="Relaxase"/>
    <property type="match status" value="1"/>
</dbReference>
<dbReference type="EMBL" id="CP044017">
    <property type="protein sequence ID" value="QES91060.1"/>
    <property type="molecule type" value="Genomic_DNA"/>
</dbReference>
<proteinExistence type="predicted"/>
<evidence type="ECO:0000313" key="3">
    <source>
        <dbReference type="Proteomes" id="UP000292424"/>
    </source>
</evidence>
<sequence length="716" mass="82117">MPIVESNSGNGFKGAISYSMQLEKLAELDQEELPVFIECNGVYGSYAAMAHQMRWVAETQDFKRPVLHFRVNFSPSESAHLPKEIQVAAVKSILRGLGIDANRQYIISQHNDKEHTHYHIIANKVDLDGEKMDLTNFNYRATAQADRVERAMDLELTPNRTIFYSADNATGFRYATAEEKAAMYLGGNLRPDRREGVQEIKQYLSATIQNVLLDKGVVSSASFEKALNNRGIEVRFMKNVDGISGVSFNKDGVSVRGTHLGLRWSKIAKSLEANQKLQDAVMEKRAHLRFSVFEEVKKEVGLQLLKSDKITSFSANLSAHGIDYEEGKGFRYECKEGNEQSLLGSHVLFRLAEMRLSDDAIEDQLADNLSQTRLEAQRKANELARAQNQERFNRAVGAWKNNPNSYESLLKSISAGSNIKEITTKMRSEKLRFVFDVDLSGKLELMQYYRKSSYSDFKLDSRFDLRELGMTLDFNQSEYDKLNEVSFEMYNKNLQNQMDMYGIVDRYTKNVVDKLSLNKEAFVEDFEQNSRSNFLELAQLSLISDLYKKEGFSVEEDVVSRDGWEYTGHISKYQDVLNELAELVRIFYEKIKKWTALQRTPEKEVKWYKLGSAKHDIIRENFVLQSKKDGSKLPEVSEIKTTIEAKMKNLPQPRALFASESAYEKWKLNQAIKVSSVKVDVGFNQKVGKEINRMAAEKKLVKKVEHKKWKELGRKM</sequence>
<dbReference type="RefSeq" id="WP_131332053.1">
    <property type="nucleotide sequence ID" value="NZ_CP044017.1"/>
</dbReference>
<feature type="domain" description="MobA/VirD2-like nuclease" evidence="1">
    <location>
        <begin position="38"/>
        <end position="152"/>
    </location>
</feature>
<protein>
    <submittedName>
        <fullName evidence="2">Relaxase/mobilization nuclease domain-containing protein</fullName>
    </submittedName>
</protein>
<dbReference type="AlphaFoldDB" id="A0A5P2GBN3"/>
<name>A0A5P2GBN3_9BACT</name>
<reference evidence="2 3" key="1">
    <citation type="submission" date="2019-09" db="EMBL/GenBank/DDBJ databases">
        <title>Complete genome sequence of Arachidicoccus sp. B3-10 isolated from apple orchard soil.</title>
        <authorList>
            <person name="Kim H.S."/>
            <person name="Han K.-I."/>
            <person name="Suh M.K."/>
            <person name="Lee K.C."/>
            <person name="Eom M.K."/>
            <person name="Kim J.-S."/>
            <person name="Kang S.W."/>
            <person name="Sin Y."/>
            <person name="Lee J.-S."/>
        </authorList>
    </citation>
    <scope>NUCLEOTIDE SEQUENCE [LARGE SCALE GENOMIC DNA]</scope>
    <source>
        <strain evidence="2 3">B3-10</strain>
        <plasmid evidence="3">pb3-10</plasmid>
    </source>
</reference>
<keyword evidence="3" id="KW-1185">Reference proteome</keyword>
<dbReference type="Proteomes" id="UP000292424">
    <property type="component" value="Plasmid pB3-10"/>
</dbReference>
<accession>A0A5P2GBN3</accession>
<organism evidence="2 3">
    <name type="scientific">Rhizosphaericola mali</name>
    <dbReference type="NCBI Taxonomy" id="2545455"/>
    <lineage>
        <taxon>Bacteria</taxon>
        <taxon>Pseudomonadati</taxon>
        <taxon>Bacteroidota</taxon>
        <taxon>Chitinophagia</taxon>
        <taxon>Chitinophagales</taxon>
        <taxon>Chitinophagaceae</taxon>
        <taxon>Rhizosphaericola</taxon>
    </lineage>
</organism>
<dbReference type="OrthoDB" id="915634at2"/>
<geneLocation type="plasmid" evidence="3">
    <name>pb3-10</name>
</geneLocation>
<gene>
    <name evidence="2" type="ORF">E0W69_020315</name>
</gene>
<evidence type="ECO:0000259" key="1">
    <source>
        <dbReference type="Pfam" id="PF03432"/>
    </source>
</evidence>